<dbReference type="SMART" id="SM00347">
    <property type="entry name" value="HTH_MARR"/>
    <property type="match status" value="1"/>
</dbReference>
<dbReference type="PANTHER" id="PTHR33164:SF64">
    <property type="entry name" value="TRANSCRIPTIONAL REGULATOR SLYA"/>
    <property type="match status" value="1"/>
</dbReference>
<accession>A0A327L351</accession>
<sequence>MLGECHHEPAATGGSGLAGRSRAAVLRNRPMIIHEDDKGLGFLLGDAARLLRKVIDRRLQPFGLTRAQWAVLAMLASRDGLSQSELADELEIEKSTVGRLIDHVEASGLVERRPMANDRRFWHVHLTEQARPLITQVTEVILATRTEMLKGLTAEQQGRLGDGLAVVKSNLSAALEAATQLPRPS</sequence>
<gene>
    <name evidence="5" type="ORF">CH341_08270</name>
</gene>
<dbReference type="SUPFAM" id="SSF46785">
    <property type="entry name" value="Winged helix' DNA-binding domain"/>
    <property type="match status" value="1"/>
</dbReference>
<dbReference type="Pfam" id="PF12802">
    <property type="entry name" value="MarR_2"/>
    <property type="match status" value="1"/>
</dbReference>
<dbReference type="InterPro" id="IPR039422">
    <property type="entry name" value="MarR/SlyA-like"/>
</dbReference>
<dbReference type="PANTHER" id="PTHR33164">
    <property type="entry name" value="TRANSCRIPTIONAL REGULATOR, MARR FAMILY"/>
    <property type="match status" value="1"/>
</dbReference>
<proteinExistence type="predicted"/>
<evidence type="ECO:0000259" key="4">
    <source>
        <dbReference type="PROSITE" id="PS50995"/>
    </source>
</evidence>
<evidence type="ECO:0000256" key="1">
    <source>
        <dbReference type="ARBA" id="ARBA00023015"/>
    </source>
</evidence>
<dbReference type="EMBL" id="NPEX01000039">
    <property type="protein sequence ID" value="RAI44614.1"/>
    <property type="molecule type" value="Genomic_DNA"/>
</dbReference>
<dbReference type="AlphaFoldDB" id="A0A327L351"/>
<dbReference type="GO" id="GO:0006950">
    <property type="term" value="P:response to stress"/>
    <property type="evidence" value="ECO:0007669"/>
    <property type="project" value="TreeGrafter"/>
</dbReference>
<keyword evidence="2" id="KW-0238">DNA-binding</keyword>
<feature type="domain" description="HTH marR-type" evidence="4">
    <location>
        <begin position="37"/>
        <end position="169"/>
    </location>
</feature>
<evidence type="ECO:0000256" key="3">
    <source>
        <dbReference type="ARBA" id="ARBA00023163"/>
    </source>
</evidence>
<evidence type="ECO:0000313" key="5">
    <source>
        <dbReference type="EMBL" id="RAI44614.1"/>
    </source>
</evidence>
<reference evidence="5 6" key="1">
    <citation type="submission" date="2017-07" db="EMBL/GenBank/DDBJ databases">
        <title>Draft Genome Sequences of Select Purple Nonsulfur Bacteria.</title>
        <authorList>
            <person name="Lasarre B."/>
            <person name="Mckinlay J.B."/>
        </authorList>
    </citation>
    <scope>NUCLEOTIDE SEQUENCE [LARGE SCALE GENOMIC DNA]</scope>
    <source>
        <strain evidence="5 6">DSM 5909</strain>
    </source>
</reference>
<keyword evidence="6" id="KW-1185">Reference proteome</keyword>
<dbReference type="GO" id="GO:0003677">
    <property type="term" value="F:DNA binding"/>
    <property type="evidence" value="ECO:0007669"/>
    <property type="project" value="UniProtKB-KW"/>
</dbReference>
<dbReference type="InterPro" id="IPR036390">
    <property type="entry name" value="WH_DNA-bd_sf"/>
</dbReference>
<dbReference type="Gene3D" id="1.10.10.10">
    <property type="entry name" value="Winged helix-like DNA-binding domain superfamily/Winged helix DNA-binding domain"/>
    <property type="match status" value="1"/>
</dbReference>
<dbReference type="Proteomes" id="UP000249130">
    <property type="component" value="Unassembled WGS sequence"/>
</dbReference>
<dbReference type="InterPro" id="IPR036388">
    <property type="entry name" value="WH-like_DNA-bd_sf"/>
</dbReference>
<dbReference type="PRINTS" id="PR00598">
    <property type="entry name" value="HTHMARR"/>
</dbReference>
<name>A0A327L351_9BRAD</name>
<dbReference type="GO" id="GO:0003700">
    <property type="term" value="F:DNA-binding transcription factor activity"/>
    <property type="evidence" value="ECO:0007669"/>
    <property type="project" value="InterPro"/>
</dbReference>
<comment type="caution">
    <text evidence="5">The sequence shown here is derived from an EMBL/GenBank/DDBJ whole genome shotgun (WGS) entry which is preliminary data.</text>
</comment>
<evidence type="ECO:0000313" key="6">
    <source>
        <dbReference type="Proteomes" id="UP000249130"/>
    </source>
</evidence>
<protein>
    <recommendedName>
        <fullName evidence="4">HTH marR-type domain-containing protein</fullName>
    </recommendedName>
</protein>
<evidence type="ECO:0000256" key="2">
    <source>
        <dbReference type="ARBA" id="ARBA00023125"/>
    </source>
</evidence>
<dbReference type="PROSITE" id="PS50995">
    <property type="entry name" value="HTH_MARR_2"/>
    <property type="match status" value="1"/>
</dbReference>
<organism evidence="5 6">
    <name type="scientific">Rhodoplanes roseus</name>
    <dbReference type="NCBI Taxonomy" id="29409"/>
    <lineage>
        <taxon>Bacteria</taxon>
        <taxon>Pseudomonadati</taxon>
        <taxon>Pseudomonadota</taxon>
        <taxon>Alphaproteobacteria</taxon>
        <taxon>Hyphomicrobiales</taxon>
        <taxon>Nitrobacteraceae</taxon>
        <taxon>Rhodoplanes</taxon>
    </lineage>
</organism>
<keyword evidence="3" id="KW-0804">Transcription</keyword>
<keyword evidence="1" id="KW-0805">Transcription regulation</keyword>
<dbReference type="InterPro" id="IPR000835">
    <property type="entry name" value="HTH_MarR-typ"/>
</dbReference>